<dbReference type="InterPro" id="IPR014105">
    <property type="entry name" value="Carotenoid/retinoid_OxRdtase"/>
</dbReference>
<dbReference type="InterPro" id="IPR002937">
    <property type="entry name" value="Amino_oxidase"/>
</dbReference>
<evidence type="ECO:0000259" key="6">
    <source>
        <dbReference type="Pfam" id="PF01593"/>
    </source>
</evidence>
<reference evidence="7 8" key="1">
    <citation type="submission" date="2020-08" db="EMBL/GenBank/DDBJ databases">
        <title>Genomic Encyclopedia of Type Strains, Phase IV (KMG-IV): sequencing the most valuable type-strain genomes for metagenomic binning, comparative biology and taxonomic classification.</title>
        <authorList>
            <person name="Goeker M."/>
        </authorList>
    </citation>
    <scope>NUCLEOTIDE SEQUENCE [LARGE SCALE GENOMIC DNA]</scope>
    <source>
        <strain evidence="7 8">DSM 101791</strain>
    </source>
</reference>
<sequence>MSDSPSPRSPSRPPAPRRRKTALIIGSGFGGLSLGIRLQSLGFDTTILERLDGPGGRAYQKRTPDGYVFDMGPTVITVPHFIEELFALERDRAALDQPDYPEHVLHGERVREGESGGPRTRDYVRLVPILPFYRIYFDDRTYFDYDGDPDSTRRQISELAPGDLAGYERFHRDAQAIFERGFLELGYTHFGDVPTMLRVVPDLLRLDAVRTLFSFTSKYFESPKLRQVFSFETLLVGGNPLSVPAIYAMIHFVEKTWGIHYAMGGTGALVRAFVQKFEELGGRIEYGRGVDEILVSDDRGRPVRAPLGARVARGVRLEGGEERHADIVVSNGDWANTYLKRLPRAARLVNSDPRVKAARQSMSLLVIYFGFRDDPARPLDLRHHNIILGPRYEELLREIFGGQPLAKDFSQYLHIPTLTDPSLAPPGHHAAYTLIPVPHKGAGLDWDTEGPGLTDRVLAFLEERGYIPDLRARLTHCEFVTPDYFEGTLDSYLGNAFGPEPRLVQSAYFRPHNRSEDVRNLYLVGAGVQPGAGTPSVMMSAKMTARLIAQDFGIHPDIRDGGGGAQREPEPVGETPQRPLAEVTP</sequence>
<dbReference type="Gene3D" id="3.50.50.60">
    <property type="entry name" value="FAD/NAD(P)-binding domain"/>
    <property type="match status" value="2"/>
</dbReference>
<dbReference type="EC" id="1.3.99.29" evidence="7"/>
<dbReference type="PANTHER" id="PTHR43734:SF3">
    <property type="entry name" value="B-CAROTENE KETOLASE"/>
    <property type="match status" value="1"/>
</dbReference>
<dbReference type="InterPro" id="IPR036188">
    <property type="entry name" value="FAD/NAD-bd_sf"/>
</dbReference>
<dbReference type="SUPFAM" id="SSF51905">
    <property type="entry name" value="FAD/NAD(P)-binding domain"/>
    <property type="match status" value="1"/>
</dbReference>
<dbReference type="NCBIfam" id="TIGR02734">
    <property type="entry name" value="crtI_fam"/>
    <property type="match status" value="1"/>
</dbReference>
<protein>
    <submittedName>
        <fullName evidence="7">Phytoene desaturase</fullName>
        <ecNumber evidence="7">1.3.99.26</ecNumber>
        <ecNumber evidence="7">1.3.99.28</ecNumber>
        <ecNumber evidence="7">1.3.99.29</ecNumber>
        <ecNumber evidence="7">1.3.99.31</ecNumber>
    </submittedName>
</protein>
<keyword evidence="8" id="KW-1185">Reference proteome</keyword>
<keyword evidence="2 4" id="KW-0125">Carotenoid biosynthesis</keyword>
<dbReference type="RefSeq" id="WP_184030388.1">
    <property type="nucleotide sequence ID" value="NZ_JACHFN010000011.1"/>
</dbReference>
<evidence type="ECO:0000256" key="3">
    <source>
        <dbReference type="ARBA" id="ARBA00023002"/>
    </source>
</evidence>
<dbReference type="AlphaFoldDB" id="A0A7W8LQZ1"/>
<feature type="domain" description="Amine oxidase" evidence="6">
    <location>
        <begin position="30"/>
        <end position="548"/>
    </location>
</feature>
<dbReference type="EMBL" id="JACHFN010000011">
    <property type="protein sequence ID" value="MBB5235341.1"/>
    <property type="molecule type" value="Genomic_DNA"/>
</dbReference>
<evidence type="ECO:0000256" key="1">
    <source>
        <dbReference type="ARBA" id="ARBA00004829"/>
    </source>
</evidence>
<accession>A0A7W8LQZ1</accession>
<dbReference type="GO" id="GO:0016491">
    <property type="term" value="F:oxidoreductase activity"/>
    <property type="evidence" value="ECO:0007669"/>
    <property type="project" value="UniProtKB-KW"/>
</dbReference>
<comment type="pathway">
    <text evidence="1 4">Carotenoid biosynthesis.</text>
</comment>
<keyword evidence="3 4" id="KW-0560">Oxidoreductase</keyword>
<evidence type="ECO:0000256" key="2">
    <source>
        <dbReference type="ARBA" id="ARBA00022746"/>
    </source>
</evidence>
<evidence type="ECO:0000313" key="8">
    <source>
        <dbReference type="Proteomes" id="UP000525389"/>
    </source>
</evidence>
<gene>
    <name evidence="7" type="ORF">HNQ09_002795</name>
</gene>
<dbReference type="EC" id="1.3.99.28" evidence="7"/>
<comment type="similarity">
    <text evidence="4">Belongs to the carotenoid/retinoid oxidoreductase family.</text>
</comment>
<evidence type="ECO:0000256" key="4">
    <source>
        <dbReference type="RuleBase" id="RU362075"/>
    </source>
</evidence>
<comment type="caution">
    <text evidence="7">The sequence shown here is derived from an EMBL/GenBank/DDBJ whole genome shotgun (WGS) entry which is preliminary data.</text>
</comment>
<evidence type="ECO:0000256" key="5">
    <source>
        <dbReference type="SAM" id="MobiDB-lite"/>
    </source>
</evidence>
<dbReference type="Proteomes" id="UP000525389">
    <property type="component" value="Unassembled WGS sequence"/>
</dbReference>
<feature type="region of interest" description="Disordered" evidence="5">
    <location>
        <begin position="557"/>
        <end position="585"/>
    </location>
</feature>
<dbReference type="EC" id="1.3.99.31" evidence="7"/>
<organism evidence="7 8">
    <name type="scientific">Deinococcus budaensis</name>
    <dbReference type="NCBI Taxonomy" id="1665626"/>
    <lineage>
        <taxon>Bacteria</taxon>
        <taxon>Thermotogati</taxon>
        <taxon>Deinococcota</taxon>
        <taxon>Deinococci</taxon>
        <taxon>Deinococcales</taxon>
        <taxon>Deinococcaceae</taxon>
        <taxon>Deinococcus</taxon>
    </lineage>
</organism>
<dbReference type="PANTHER" id="PTHR43734">
    <property type="entry name" value="PHYTOENE DESATURASE"/>
    <property type="match status" value="1"/>
</dbReference>
<dbReference type="EC" id="1.3.99.26" evidence="7"/>
<evidence type="ECO:0000313" key="7">
    <source>
        <dbReference type="EMBL" id="MBB5235341.1"/>
    </source>
</evidence>
<dbReference type="GO" id="GO:0016117">
    <property type="term" value="P:carotenoid biosynthetic process"/>
    <property type="evidence" value="ECO:0007669"/>
    <property type="project" value="UniProtKB-KW"/>
</dbReference>
<name>A0A7W8LQZ1_9DEIO</name>
<dbReference type="Pfam" id="PF01593">
    <property type="entry name" value="Amino_oxidase"/>
    <property type="match status" value="1"/>
</dbReference>
<proteinExistence type="inferred from homology"/>